<dbReference type="SMART" id="SM00044">
    <property type="entry name" value="CYCc"/>
    <property type="match status" value="1"/>
</dbReference>
<comment type="similarity">
    <text evidence="1">Belongs to the adenylyl cyclase class-3 family.</text>
</comment>
<keyword evidence="2" id="KW-0812">Transmembrane</keyword>
<dbReference type="SUPFAM" id="SSF55073">
    <property type="entry name" value="Nucleotide cyclase"/>
    <property type="match status" value="1"/>
</dbReference>
<dbReference type="InterPro" id="IPR001054">
    <property type="entry name" value="A/G_cyclase"/>
</dbReference>
<keyword evidence="2" id="KW-1133">Transmembrane helix</keyword>
<dbReference type="PANTHER" id="PTHR43081:SF1">
    <property type="entry name" value="ADENYLATE CYCLASE, TERMINAL-DIFFERENTIATION SPECIFIC"/>
    <property type="match status" value="1"/>
</dbReference>
<dbReference type="GO" id="GO:0009190">
    <property type="term" value="P:cyclic nucleotide biosynthetic process"/>
    <property type="evidence" value="ECO:0007669"/>
    <property type="project" value="InterPro"/>
</dbReference>
<dbReference type="InterPro" id="IPR029787">
    <property type="entry name" value="Nucleotide_cyclase"/>
</dbReference>
<dbReference type="GO" id="GO:0004016">
    <property type="term" value="F:adenylate cyclase activity"/>
    <property type="evidence" value="ECO:0007669"/>
    <property type="project" value="UniProtKB-ARBA"/>
</dbReference>
<keyword evidence="5" id="KW-1185">Reference proteome</keyword>
<protein>
    <submittedName>
        <fullName evidence="4">Adenylate/guanylate cyclase domain-containing protein</fullName>
    </submittedName>
</protein>
<evidence type="ECO:0000313" key="4">
    <source>
        <dbReference type="EMBL" id="MBE9117185.1"/>
    </source>
</evidence>
<dbReference type="EMBL" id="JADEWZ010000021">
    <property type="protein sequence ID" value="MBE9117185.1"/>
    <property type="molecule type" value="Genomic_DNA"/>
</dbReference>
<evidence type="ECO:0000313" key="5">
    <source>
        <dbReference type="Proteomes" id="UP000654482"/>
    </source>
</evidence>
<feature type="transmembrane region" description="Helical" evidence="2">
    <location>
        <begin position="360"/>
        <end position="379"/>
    </location>
</feature>
<dbReference type="PANTHER" id="PTHR43081">
    <property type="entry name" value="ADENYLATE CYCLASE, TERMINAL-DIFFERENTIATION SPECIFIC-RELATED"/>
    <property type="match status" value="1"/>
</dbReference>
<dbReference type="CDD" id="cd07302">
    <property type="entry name" value="CHD"/>
    <property type="match status" value="1"/>
</dbReference>
<dbReference type="Gene3D" id="3.30.70.1230">
    <property type="entry name" value="Nucleotide cyclase"/>
    <property type="match status" value="1"/>
</dbReference>
<reference evidence="4" key="1">
    <citation type="submission" date="2020-10" db="EMBL/GenBank/DDBJ databases">
        <authorList>
            <person name="Castelo-Branco R."/>
            <person name="Eusebio N."/>
            <person name="Adriana R."/>
            <person name="Vieira A."/>
            <person name="Brugerolle De Fraissinette N."/>
            <person name="Rezende De Castro R."/>
            <person name="Schneider M.P."/>
            <person name="Vasconcelos V."/>
            <person name="Leao P.N."/>
        </authorList>
    </citation>
    <scope>NUCLEOTIDE SEQUENCE</scope>
    <source>
        <strain evidence="4">LEGE 07157</strain>
    </source>
</reference>
<evidence type="ECO:0000256" key="2">
    <source>
        <dbReference type="SAM" id="Phobius"/>
    </source>
</evidence>
<dbReference type="GO" id="GO:0035556">
    <property type="term" value="P:intracellular signal transduction"/>
    <property type="evidence" value="ECO:0007669"/>
    <property type="project" value="InterPro"/>
</dbReference>
<feature type="transmembrane region" description="Helical" evidence="2">
    <location>
        <begin position="331"/>
        <end position="348"/>
    </location>
</feature>
<comment type="caution">
    <text evidence="4">The sequence shown here is derived from an EMBL/GenBank/DDBJ whole genome shotgun (WGS) entry which is preliminary data.</text>
</comment>
<proteinExistence type="inferred from homology"/>
<dbReference type="Pfam" id="PF05226">
    <property type="entry name" value="CHASE2"/>
    <property type="match status" value="1"/>
</dbReference>
<dbReference type="InterPro" id="IPR007890">
    <property type="entry name" value="CHASE2"/>
</dbReference>
<gene>
    <name evidence="4" type="ORF">IQ249_14890</name>
</gene>
<organism evidence="4 5">
    <name type="scientific">Lusitaniella coriacea LEGE 07157</name>
    <dbReference type="NCBI Taxonomy" id="945747"/>
    <lineage>
        <taxon>Bacteria</taxon>
        <taxon>Bacillati</taxon>
        <taxon>Cyanobacteriota</taxon>
        <taxon>Cyanophyceae</taxon>
        <taxon>Spirulinales</taxon>
        <taxon>Lusitaniellaceae</taxon>
        <taxon>Lusitaniella</taxon>
    </lineage>
</organism>
<dbReference type="AlphaFoldDB" id="A0A8J7DY25"/>
<feature type="domain" description="Guanylate cyclase" evidence="3">
    <location>
        <begin position="447"/>
        <end position="579"/>
    </location>
</feature>
<dbReference type="PROSITE" id="PS50125">
    <property type="entry name" value="GUANYLATE_CYCLASE_2"/>
    <property type="match status" value="1"/>
</dbReference>
<dbReference type="Proteomes" id="UP000654482">
    <property type="component" value="Unassembled WGS sequence"/>
</dbReference>
<dbReference type="InterPro" id="IPR050697">
    <property type="entry name" value="Adenylyl/Guanylyl_Cyclase_3/4"/>
</dbReference>
<dbReference type="Pfam" id="PF00211">
    <property type="entry name" value="Guanylate_cyc"/>
    <property type="match status" value="1"/>
</dbReference>
<evidence type="ECO:0000256" key="1">
    <source>
        <dbReference type="ARBA" id="ARBA00005381"/>
    </source>
</evidence>
<accession>A0A8J7DY25</accession>
<evidence type="ECO:0000259" key="3">
    <source>
        <dbReference type="PROSITE" id="PS50125"/>
    </source>
</evidence>
<name>A0A8J7DY25_9CYAN</name>
<feature type="transmembrane region" description="Helical" evidence="2">
    <location>
        <begin position="385"/>
        <end position="406"/>
    </location>
</feature>
<dbReference type="SMART" id="SM01080">
    <property type="entry name" value="CHASE2"/>
    <property type="match status" value="1"/>
</dbReference>
<sequence length="751" mass="83220">MGARFKSFVWSWRGVWITAPSIAIAVILLRLTGALQAWEWSLFDLYTRSRPQLPRDERVVIVGVDENDLREIGQAFVPDRVYARVIEKLKAMNPRAIGLDIYRDLPVPPGHQELVEVFKSTPNLIGVEKVVGERARQAVAASPTLKEQGQIGANDVLADSDSVVRRGLIYLIDEEQPVYSFSFYLALLYLDAEGISPHPPEDKDNPDVWRLGDSLFKPFESNDGGYIGANDRGYQVIINYRGGNRSFETVSLTDILQDRVSKDWGRDRVVLIGAVSESANDLFPTPHSVVSGSLAEPMTGVEIHANLVSQFLSAALNNRPLIQSWTEWQELLWILFWSGMGASLTWHWNSYHGKKTAIAALKVLVALLALGGLLGSTYFAFTLGWWLPVVPPLLALVGSSGAIVAYTAHNARKIRQTFGRYLTDEVVANLLESPEGLKLGGKRQKVTILTSDLRGFTALSERLPPEKVVAILNIYLKSMLEVIRDYQGTIDKFMGDGILVLFGAPTAKEDDGKRAIACAIAMQQIMDEVNERVRQLNLPSLEMGIGINTGEVVIGNIGSELHTEYTGIGSHINLAFRIETYTTGSQVLISEATLQEVGASTLLLGGQKQVQPKGVKQPIFLYEVDGIRDRYNLFLQKQEEKFIPLEEEIPLLYQVLEGKQVSGTIFRGNLIKLSQKGAEVRADKEQAASMPPVLSNLKLNFLGLDERAGISEDNYAKVLNKPATQRTFYVHFTFTAPDVATKLNTLLGEEK</sequence>
<keyword evidence="2" id="KW-0472">Membrane</keyword>
<dbReference type="RefSeq" id="WP_194030277.1">
    <property type="nucleotide sequence ID" value="NZ_JADEWZ010000021.1"/>
</dbReference>